<evidence type="ECO:0000256" key="2">
    <source>
        <dbReference type="ARBA" id="ARBA00022679"/>
    </source>
</evidence>
<dbReference type="InterPro" id="IPR002052">
    <property type="entry name" value="DNA_methylase_N6_adenine_CS"/>
</dbReference>
<dbReference type="Pfam" id="PF03602">
    <property type="entry name" value="Cons_hypoth95"/>
    <property type="match status" value="1"/>
</dbReference>
<gene>
    <name evidence="4" type="ORF">SAMN02745823_01476</name>
</gene>
<feature type="region of interest" description="Disordered" evidence="3">
    <location>
        <begin position="1"/>
        <end position="22"/>
    </location>
</feature>
<reference evidence="4 5" key="1">
    <citation type="submission" date="2016-11" db="EMBL/GenBank/DDBJ databases">
        <authorList>
            <person name="Jaros S."/>
            <person name="Januszkiewicz K."/>
            <person name="Wedrychowicz H."/>
        </authorList>
    </citation>
    <scope>NUCLEOTIDE SEQUENCE [LARGE SCALE GENOMIC DNA]</scope>
    <source>
        <strain evidence="4 5">DSM 10068</strain>
    </source>
</reference>
<evidence type="ECO:0000256" key="3">
    <source>
        <dbReference type="SAM" id="MobiDB-lite"/>
    </source>
</evidence>
<sequence length="184" mass="20491">MRVISGSARGRKLKEPDGQNIRPTTDMVKESIFNIIQFDIEGRRVLDLFAGTGQLGIEALSRGAAAVVFVDASNDAVKLVRDNIKVMGFDEKATVAREDALAFLGRGGGFDVIFLDPPYESNLIEKALKRIIEFDILKENGIIICETKEDKPLPEPAVPYIRGREYRYGKIKITLYTKTNRAEA</sequence>
<protein>
    <submittedName>
        <fullName evidence="4">16S rRNA (Guanine(966)-N(2))-methyltransferase RsmD</fullName>
    </submittedName>
</protein>
<keyword evidence="2 4" id="KW-0808">Transferase</keyword>
<name>A0A1M5WZG8_9FIRM</name>
<dbReference type="PANTHER" id="PTHR43542">
    <property type="entry name" value="METHYLTRANSFERASE"/>
    <property type="match status" value="1"/>
</dbReference>
<dbReference type="Proteomes" id="UP000183995">
    <property type="component" value="Unassembled WGS sequence"/>
</dbReference>
<dbReference type="NCBIfam" id="TIGR00095">
    <property type="entry name" value="16S rRNA (guanine(966)-N(2))-methyltransferase RsmD"/>
    <property type="match status" value="1"/>
</dbReference>
<dbReference type="EMBL" id="FQXV01000004">
    <property type="protein sequence ID" value="SHH92752.1"/>
    <property type="molecule type" value="Genomic_DNA"/>
</dbReference>
<evidence type="ECO:0000313" key="5">
    <source>
        <dbReference type="Proteomes" id="UP000183995"/>
    </source>
</evidence>
<evidence type="ECO:0000256" key="1">
    <source>
        <dbReference type="ARBA" id="ARBA00022603"/>
    </source>
</evidence>
<dbReference type="PROSITE" id="PS00092">
    <property type="entry name" value="N6_MTASE"/>
    <property type="match status" value="1"/>
</dbReference>
<dbReference type="PIRSF" id="PIRSF004553">
    <property type="entry name" value="CHP00095"/>
    <property type="match status" value="1"/>
</dbReference>
<proteinExistence type="predicted"/>
<dbReference type="Gene3D" id="3.40.50.150">
    <property type="entry name" value="Vaccinia Virus protein VP39"/>
    <property type="match status" value="1"/>
</dbReference>
<dbReference type="GO" id="GO:0008168">
    <property type="term" value="F:methyltransferase activity"/>
    <property type="evidence" value="ECO:0007669"/>
    <property type="project" value="UniProtKB-KW"/>
</dbReference>
<dbReference type="GO" id="GO:0003676">
    <property type="term" value="F:nucleic acid binding"/>
    <property type="evidence" value="ECO:0007669"/>
    <property type="project" value="InterPro"/>
</dbReference>
<dbReference type="PANTHER" id="PTHR43542:SF1">
    <property type="entry name" value="METHYLTRANSFERASE"/>
    <property type="match status" value="1"/>
</dbReference>
<organism evidence="4 5">
    <name type="scientific">Sporobacter termitidis DSM 10068</name>
    <dbReference type="NCBI Taxonomy" id="1123282"/>
    <lineage>
        <taxon>Bacteria</taxon>
        <taxon>Bacillati</taxon>
        <taxon>Bacillota</taxon>
        <taxon>Clostridia</taxon>
        <taxon>Eubacteriales</taxon>
        <taxon>Oscillospiraceae</taxon>
        <taxon>Sporobacter</taxon>
    </lineage>
</organism>
<dbReference type="CDD" id="cd02440">
    <property type="entry name" value="AdoMet_MTases"/>
    <property type="match status" value="1"/>
</dbReference>
<dbReference type="STRING" id="1123282.SAMN02745823_01476"/>
<dbReference type="GO" id="GO:0031167">
    <property type="term" value="P:rRNA methylation"/>
    <property type="evidence" value="ECO:0007669"/>
    <property type="project" value="InterPro"/>
</dbReference>
<dbReference type="SUPFAM" id="SSF53335">
    <property type="entry name" value="S-adenosyl-L-methionine-dependent methyltransferases"/>
    <property type="match status" value="1"/>
</dbReference>
<accession>A0A1M5WZG8</accession>
<evidence type="ECO:0000313" key="4">
    <source>
        <dbReference type="EMBL" id="SHH92752.1"/>
    </source>
</evidence>
<dbReference type="AlphaFoldDB" id="A0A1M5WZG8"/>
<dbReference type="InterPro" id="IPR004398">
    <property type="entry name" value="RNA_MeTrfase_RsmD"/>
</dbReference>
<dbReference type="InterPro" id="IPR029063">
    <property type="entry name" value="SAM-dependent_MTases_sf"/>
</dbReference>
<keyword evidence="1 4" id="KW-0489">Methyltransferase</keyword>
<keyword evidence="5" id="KW-1185">Reference proteome</keyword>
<dbReference type="OrthoDB" id="9803017at2"/>